<dbReference type="EMBL" id="MUYA01000009">
    <property type="protein sequence ID" value="OOR98742.1"/>
    <property type="molecule type" value="Genomic_DNA"/>
</dbReference>
<dbReference type="Proteomes" id="UP000190867">
    <property type="component" value="Unassembled WGS sequence"/>
</dbReference>
<dbReference type="GO" id="GO:1990230">
    <property type="term" value="C:iron-sulfur cluster transfer complex"/>
    <property type="evidence" value="ECO:0007669"/>
    <property type="project" value="TreeGrafter"/>
</dbReference>
<keyword evidence="8" id="KW-1185">Reference proteome</keyword>
<sequence>MNNPFALFDLPVQFQIDLDRLSERYLALQKSLHPDNFSASSAQEQRLAMQKSAEINDALQILKNPIQRAEAIIALNTQQTADLEQKSAKDMAFLMQQLEWRETLESIENAKNEAKLTAFSQEIEQAKKTMLQDLETALNNQQWQQADGLCDKLRFIQKLLAEIERVEEQLFDF</sequence>
<comment type="subunit">
    <text evidence="4">Interacts with HscA and stimulates its ATPase activity.</text>
</comment>
<dbReference type="SUPFAM" id="SSF46565">
    <property type="entry name" value="Chaperone J-domain"/>
    <property type="match status" value="1"/>
</dbReference>
<dbReference type="PANTHER" id="PTHR14021:SF15">
    <property type="entry name" value="IRON-SULFUR CLUSTER CO-CHAPERONE PROTEIN HSCB"/>
    <property type="match status" value="1"/>
</dbReference>
<evidence type="ECO:0000313" key="8">
    <source>
        <dbReference type="Proteomes" id="UP000190867"/>
    </source>
</evidence>
<evidence type="ECO:0000256" key="1">
    <source>
        <dbReference type="ARBA" id="ARBA00010476"/>
    </source>
</evidence>
<dbReference type="GO" id="GO:0006457">
    <property type="term" value="P:protein folding"/>
    <property type="evidence" value="ECO:0007669"/>
    <property type="project" value="UniProtKB-UniRule"/>
</dbReference>
<dbReference type="InterPro" id="IPR036869">
    <property type="entry name" value="J_dom_sf"/>
</dbReference>
<dbReference type="PANTHER" id="PTHR14021">
    <property type="entry name" value="IRON-SULFUR CLUSTER CO-CHAPERONE PROTEIN HSCB"/>
    <property type="match status" value="1"/>
</dbReference>
<feature type="domain" description="J" evidence="6">
    <location>
        <begin position="2"/>
        <end position="67"/>
    </location>
</feature>
<comment type="function">
    <text evidence="3 4">Co-chaperone involved in the maturation of iron-sulfur cluster-containing proteins. Seems to help targeting proteins to be folded toward HscA.</text>
</comment>
<dbReference type="OrthoDB" id="287587at2"/>
<dbReference type="InterPro" id="IPR036386">
    <property type="entry name" value="HscB_C_sf"/>
</dbReference>
<organism evidence="7 8">
    <name type="scientific">Haemophilus paracuniculus</name>
    <dbReference type="NCBI Taxonomy" id="734"/>
    <lineage>
        <taxon>Bacteria</taxon>
        <taxon>Pseudomonadati</taxon>
        <taxon>Pseudomonadota</taxon>
        <taxon>Gammaproteobacteria</taxon>
        <taxon>Pasteurellales</taxon>
        <taxon>Pasteurellaceae</taxon>
        <taxon>Haemophilus</taxon>
    </lineage>
</organism>
<dbReference type="InterPro" id="IPR009073">
    <property type="entry name" value="HscB_oligo_C"/>
</dbReference>
<dbReference type="Gene3D" id="1.10.287.110">
    <property type="entry name" value="DnaJ domain"/>
    <property type="match status" value="1"/>
</dbReference>
<dbReference type="GO" id="GO:0001671">
    <property type="term" value="F:ATPase activator activity"/>
    <property type="evidence" value="ECO:0007669"/>
    <property type="project" value="InterPro"/>
</dbReference>
<dbReference type="Gene3D" id="1.20.1280.20">
    <property type="entry name" value="HscB, C-terminal domain"/>
    <property type="match status" value="1"/>
</dbReference>
<evidence type="ECO:0000256" key="4">
    <source>
        <dbReference type="HAMAP-Rule" id="MF_00682"/>
    </source>
</evidence>
<gene>
    <name evidence="4" type="primary">hscB</name>
    <name evidence="7" type="ORF">B0187_07630</name>
</gene>
<dbReference type="STRING" id="734.B0187_07630"/>
<dbReference type="GO" id="GO:0044571">
    <property type="term" value="P:[2Fe-2S] cluster assembly"/>
    <property type="evidence" value="ECO:0007669"/>
    <property type="project" value="InterPro"/>
</dbReference>
<dbReference type="SMART" id="SM00271">
    <property type="entry name" value="DnaJ"/>
    <property type="match status" value="1"/>
</dbReference>
<dbReference type="RefSeq" id="WP_078237270.1">
    <property type="nucleotide sequence ID" value="NZ_MUYA01000009.1"/>
</dbReference>
<comment type="similarity">
    <text evidence="1 4">Belongs to the HscB family.</text>
</comment>
<feature type="coiled-coil region" evidence="5">
    <location>
        <begin position="109"/>
        <end position="140"/>
    </location>
</feature>
<evidence type="ECO:0000256" key="2">
    <source>
        <dbReference type="ARBA" id="ARBA00023186"/>
    </source>
</evidence>
<dbReference type="HAMAP" id="MF_00682">
    <property type="entry name" value="HscB"/>
    <property type="match status" value="1"/>
</dbReference>
<dbReference type="InterPro" id="IPR004640">
    <property type="entry name" value="HscB"/>
</dbReference>
<evidence type="ECO:0000313" key="7">
    <source>
        <dbReference type="EMBL" id="OOR98742.1"/>
    </source>
</evidence>
<evidence type="ECO:0000259" key="6">
    <source>
        <dbReference type="SMART" id="SM00271"/>
    </source>
</evidence>
<keyword evidence="5" id="KW-0175">Coiled coil</keyword>
<name>A0A1T0AR29_9PAST</name>
<dbReference type="NCBIfam" id="TIGR00714">
    <property type="entry name" value="hscB"/>
    <property type="match status" value="1"/>
</dbReference>
<proteinExistence type="inferred from homology"/>
<comment type="caution">
    <text evidence="7">The sequence shown here is derived from an EMBL/GenBank/DDBJ whole genome shotgun (WGS) entry which is preliminary data.</text>
</comment>
<dbReference type="CDD" id="cd06257">
    <property type="entry name" value="DnaJ"/>
    <property type="match status" value="1"/>
</dbReference>
<dbReference type="GO" id="GO:0051259">
    <property type="term" value="P:protein complex oligomerization"/>
    <property type="evidence" value="ECO:0007669"/>
    <property type="project" value="InterPro"/>
</dbReference>
<dbReference type="GO" id="GO:0051087">
    <property type="term" value="F:protein-folding chaperone binding"/>
    <property type="evidence" value="ECO:0007669"/>
    <property type="project" value="InterPro"/>
</dbReference>
<dbReference type="AlphaFoldDB" id="A0A1T0AR29"/>
<dbReference type="Pfam" id="PF07743">
    <property type="entry name" value="HSCB_C"/>
    <property type="match status" value="1"/>
</dbReference>
<keyword evidence="2 4" id="KW-0143">Chaperone</keyword>
<protein>
    <recommendedName>
        <fullName evidence="4">Co-chaperone protein HscB homolog</fullName>
    </recommendedName>
</protein>
<evidence type="ECO:0000256" key="5">
    <source>
        <dbReference type="SAM" id="Coils"/>
    </source>
</evidence>
<accession>A0A1T0AR29</accession>
<dbReference type="InterPro" id="IPR001623">
    <property type="entry name" value="DnaJ_domain"/>
</dbReference>
<reference evidence="7 8" key="1">
    <citation type="submission" date="2017-02" db="EMBL/GenBank/DDBJ databases">
        <title>Draft genome sequence of Haemophilus paracuniculus CCUG 43573 type strain.</title>
        <authorList>
            <person name="Engstrom-Jakobsson H."/>
            <person name="Salva-Serra F."/>
            <person name="Thorell K."/>
            <person name="Gonzales-Siles L."/>
            <person name="Karlsson R."/>
            <person name="Boulund F."/>
            <person name="Engstrand L."/>
            <person name="Kristiansson E."/>
            <person name="Moore E."/>
        </authorList>
    </citation>
    <scope>NUCLEOTIDE SEQUENCE [LARGE SCALE GENOMIC DNA]</scope>
    <source>
        <strain evidence="7 8">CCUG 43573</strain>
    </source>
</reference>
<dbReference type="SUPFAM" id="SSF47144">
    <property type="entry name" value="HSC20 (HSCB), C-terminal oligomerisation domain"/>
    <property type="match status" value="1"/>
</dbReference>
<evidence type="ECO:0000256" key="3">
    <source>
        <dbReference type="ARBA" id="ARBA00025596"/>
    </source>
</evidence>